<dbReference type="CDD" id="cd00054">
    <property type="entry name" value="EGF_CA"/>
    <property type="match status" value="1"/>
</dbReference>
<accession>A0A813N9J9</accession>
<keyword evidence="4 5" id="KW-1015">Disulfide bond</keyword>
<evidence type="ECO:0000256" key="3">
    <source>
        <dbReference type="ARBA" id="ARBA00022737"/>
    </source>
</evidence>
<evidence type="ECO:0000313" key="8">
    <source>
        <dbReference type="EMBL" id="CAF0735864.1"/>
    </source>
</evidence>
<feature type="disulfide bond" evidence="5">
    <location>
        <begin position="194"/>
        <end position="203"/>
    </location>
</feature>
<evidence type="ECO:0000313" key="10">
    <source>
        <dbReference type="Proteomes" id="UP000663882"/>
    </source>
</evidence>
<keyword evidence="1 5" id="KW-0245">EGF-like domain</keyword>
<feature type="signal peptide" evidence="6">
    <location>
        <begin position="1"/>
        <end position="25"/>
    </location>
</feature>
<dbReference type="Pfam" id="PF00008">
    <property type="entry name" value="EGF"/>
    <property type="match status" value="3"/>
</dbReference>
<dbReference type="AlphaFoldDB" id="A0A813N9J9"/>
<dbReference type="SMART" id="SM00179">
    <property type="entry name" value="EGF_CA"/>
    <property type="match status" value="3"/>
</dbReference>
<feature type="domain" description="EGF-like" evidence="7">
    <location>
        <begin position="79"/>
        <end position="116"/>
    </location>
</feature>
<feature type="domain" description="EGF-like" evidence="7">
    <location>
        <begin position="294"/>
        <end position="331"/>
    </location>
</feature>
<dbReference type="PROSITE" id="PS51257">
    <property type="entry name" value="PROKAR_LIPOPROTEIN"/>
    <property type="match status" value="1"/>
</dbReference>
<evidence type="ECO:0000256" key="4">
    <source>
        <dbReference type="ARBA" id="ARBA00023157"/>
    </source>
</evidence>
<proteinExistence type="predicted"/>
<dbReference type="Gene3D" id="2.10.25.10">
    <property type="entry name" value="Laminin"/>
    <property type="match status" value="4"/>
</dbReference>
<dbReference type="PANTHER" id="PTHR12916">
    <property type="entry name" value="CYTOCHROME C OXIDASE POLYPEPTIDE VIC-2"/>
    <property type="match status" value="1"/>
</dbReference>
<dbReference type="PROSITE" id="PS50026">
    <property type="entry name" value="EGF_3"/>
    <property type="match status" value="5"/>
</dbReference>
<sequence length="552" mass="59052">MSHTRLILVVISIFACIVIQTRCNAQSTNIDEETGCPLNVNHVCEICAVDQNRLGCYCELSNGDEIVTANILTPCPRENGDPCSNHSCKNGATCVAEGLTDYKCNCTQGFGGETCNETLAKCSDPNIQCLNAECVQTNDPDIPVYCQCYDGTRRDPRQNDSCPLSPCYEKDTETPICQNNGTCRIINNGYFCECTGGFAGVNCTKSLRRPLCVESPGVCGEGKCQQSLSPPFYSCSCGNHPSTFGRSITDLVKCEESGCYAINPCQNGGTCSNKGVGAFICQCPTRFTGAKCERFSACHTNPCINNGICEAFNETVFFCKCPTYFTGQRCETPIPDPCIGKSCGAFGVCRDIRGTGVCQCNDGLHLDGSPCQDPCLNKTCGPGVCTKHPNATYEAICSCPPERTGESCEKSRDVCREAPRCGGGYCKPNYQSTRGYICICEGGAVKNEPCPFSPTCPIKDCGTQGICVETDGIITTPGGKPIFYVCSCKNGYISAGDCDGLLSTDVPNAAPRCGPNGRPYPSRNPNNPIGCWCNNGIHIEEIDPNGPSSYCP</sequence>
<dbReference type="EMBL" id="CAJNOO010000007">
    <property type="protein sequence ID" value="CAF0735864.1"/>
    <property type="molecule type" value="Genomic_DNA"/>
</dbReference>
<dbReference type="SUPFAM" id="SSF57196">
    <property type="entry name" value="EGF/Laminin"/>
    <property type="match status" value="4"/>
</dbReference>
<feature type="disulfide bond" evidence="5">
    <location>
        <begin position="106"/>
        <end position="115"/>
    </location>
</feature>
<evidence type="ECO:0000256" key="1">
    <source>
        <dbReference type="ARBA" id="ARBA00022536"/>
    </source>
</evidence>
<dbReference type="InterPro" id="IPR001881">
    <property type="entry name" value="EGF-like_Ca-bd_dom"/>
</dbReference>
<feature type="disulfide bond" evidence="5">
    <location>
        <begin position="399"/>
        <end position="408"/>
    </location>
</feature>
<evidence type="ECO:0000256" key="6">
    <source>
        <dbReference type="SAM" id="SignalP"/>
    </source>
</evidence>
<comment type="caution">
    <text evidence="8">The sequence shown here is derived from an EMBL/GenBank/DDBJ whole genome shotgun (WGS) entry which is preliminary data.</text>
</comment>
<dbReference type="SMART" id="SM00181">
    <property type="entry name" value="EGF"/>
    <property type="match status" value="9"/>
</dbReference>
<dbReference type="InterPro" id="IPR000742">
    <property type="entry name" value="EGF"/>
</dbReference>
<feature type="domain" description="EGF-like" evidence="7">
    <location>
        <begin position="255"/>
        <end position="293"/>
    </location>
</feature>
<feature type="chain" id="PRO_5036409061" description="EGF-like domain-containing protein" evidence="6">
    <location>
        <begin position="26"/>
        <end position="552"/>
    </location>
</feature>
<evidence type="ECO:0000256" key="5">
    <source>
        <dbReference type="PROSITE-ProRule" id="PRU00076"/>
    </source>
</evidence>
<dbReference type="EMBL" id="CAJOAX010000180">
    <property type="protein sequence ID" value="CAF3531895.1"/>
    <property type="molecule type" value="Genomic_DNA"/>
</dbReference>
<dbReference type="PANTHER" id="PTHR12916:SF4">
    <property type="entry name" value="UNINFLATABLE, ISOFORM C"/>
    <property type="match status" value="1"/>
</dbReference>
<dbReference type="PROSITE" id="PS01186">
    <property type="entry name" value="EGF_2"/>
    <property type="match status" value="2"/>
</dbReference>
<keyword evidence="3" id="KW-0677">Repeat</keyword>
<dbReference type="PROSITE" id="PS00022">
    <property type="entry name" value="EGF_1"/>
    <property type="match status" value="5"/>
</dbReference>
<dbReference type="GO" id="GO:0005509">
    <property type="term" value="F:calcium ion binding"/>
    <property type="evidence" value="ECO:0007669"/>
    <property type="project" value="InterPro"/>
</dbReference>
<organism evidence="8 10">
    <name type="scientific">Rotaria sordida</name>
    <dbReference type="NCBI Taxonomy" id="392033"/>
    <lineage>
        <taxon>Eukaryota</taxon>
        <taxon>Metazoa</taxon>
        <taxon>Spiralia</taxon>
        <taxon>Gnathifera</taxon>
        <taxon>Rotifera</taxon>
        <taxon>Eurotatoria</taxon>
        <taxon>Bdelloidea</taxon>
        <taxon>Philodinida</taxon>
        <taxon>Philodinidae</taxon>
        <taxon>Rotaria</taxon>
    </lineage>
</organism>
<feature type="disulfide bond" evidence="5">
    <location>
        <begin position="283"/>
        <end position="292"/>
    </location>
</feature>
<feature type="domain" description="EGF-like" evidence="7">
    <location>
        <begin position="367"/>
        <end position="409"/>
    </location>
</feature>
<gene>
    <name evidence="9" type="ORF">OTI717_LOCUS3360</name>
    <name evidence="8" type="ORF">RFH988_LOCUS423</name>
</gene>
<dbReference type="OrthoDB" id="430340at2759"/>
<dbReference type="Proteomes" id="UP000663823">
    <property type="component" value="Unassembled WGS sequence"/>
</dbReference>
<protein>
    <recommendedName>
        <fullName evidence="7">EGF-like domain-containing protein</fullName>
    </recommendedName>
</protein>
<reference evidence="8" key="1">
    <citation type="submission" date="2021-02" db="EMBL/GenBank/DDBJ databases">
        <authorList>
            <person name="Nowell W R."/>
        </authorList>
    </citation>
    <scope>NUCLEOTIDE SEQUENCE</scope>
</reference>
<evidence type="ECO:0000313" key="9">
    <source>
        <dbReference type="EMBL" id="CAF3531895.1"/>
    </source>
</evidence>
<comment type="caution">
    <text evidence="5">Lacks conserved residue(s) required for the propagation of feature annotation.</text>
</comment>
<dbReference type="Proteomes" id="UP000663882">
    <property type="component" value="Unassembled WGS sequence"/>
</dbReference>
<feature type="disulfide bond" evidence="5">
    <location>
        <begin position="321"/>
        <end position="330"/>
    </location>
</feature>
<name>A0A813N9J9_9BILA</name>
<evidence type="ECO:0000256" key="2">
    <source>
        <dbReference type="ARBA" id="ARBA00022729"/>
    </source>
</evidence>
<keyword evidence="2 6" id="KW-0732">Signal</keyword>
<feature type="domain" description="EGF-like" evidence="7">
    <location>
        <begin position="168"/>
        <end position="204"/>
    </location>
</feature>
<evidence type="ECO:0000259" key="7">
    <source>
        <dbReference type="PROSITE" id="PS50026"/>
    </source>
</evidence>